<dbReference type="SMART" id="SM00530">
    <property type="entry name" value="HTH_XRE"/>
    <property type="match status" value="1"/>
</dbReference>
<organism evidence="2 3">
    <name type="scientific">Streptomyces rhizosphaericus</name>
    <dbReference type="NCBI Taxonomy" id="114699"/>
    <lineage>
        <taxon>Bacteria</taxon>
        <taxon>Bacillati</taxon>
        <taxon>Actinomycetota</taxon>
        <taxon>Actinomycetes</taxon>
        <taxon>Kitasatosporales</taxon>
        <taxon>Streptomycetaceae</taxon>
        <taxon>Streptomyces</taxon>
        <taxon>Streptomyces violaceusniger group</taxon>
    </lineage>
</organism>
<dbReference type="SUPFAM" id="SSF47413">
    <property type="entry name" value="lambda repressor-like DNA-binding domains"/>
    <property type="match status" value="1"/>
</dbReference>
<protein>
    <recommendedName>
        <fullName evidence="1">HTH cro/C1-type domain-containing protein</fullName>
    </recommendedName>
</protein>
<dbReference type="Proteomes" id="UP001500418">
    <property type="component" value="Unassembled WGS sequence"/>
</dbReference>
<dbReference type="PROSITE" id="PS50943">
    <property type="entry name" value="HTH_CROC1"/>
    <property type="match status" value="1"/>
</dbReference>
<dbReference type="InterPro" id="IPR010982">
    <property type="entry name" value="Lambda_DNA-bd_dom_sf"/>
</dbReference>
<reference evidence="2 3" key="1">
    <citation type="journal article" date="2019" name="Int. J. Syst. Evol. Microbiol.">
        <title>The Global Catalogue of Microorganisms (GCM) 10K type strain sequencing project: providing services to taxonomists for standard genome sequencing and annotation.</title>
        <authorList>
            <consortium name="The Broad Institute Genomics Platform"/>
            <consortium name="The Broad Institute Genome Sequencing Center for Infectious Disease"/>
            <person name="Wu L."/>
            <person name="Ma J."/>
        </authorList>
    </citation>
    <scope>NUCLEOTIDE SEQUENCE [LARGE SCALE GENOMIC DNA]</scope>
    <source>
        <strain evidence="2 3">JCM 11444</strain>
    </source>
</reference>
<dbReference type="EMBL" id="BAAAID010000111">
    <property type="protein sequence ID" value="GAA0958549.1"/>
    <property type="molecule type" value="Genomic_DNA"/>
</dbReference>
<evidence type="ECO:0000313" key="3">
    <source>
        <dbReference type="Proteomes" id="UP001500418"/>
    </source>
</evidence>
<dbReference type="CDD" id="cd00093">
    <property type="entry name" value="HTH_XRE"/>
    <property type="match status" value="1"/>
</dbReference>
<accession>A0ABN1RJT1</accession>
<feature type="domain" description="HTH cro/C1-type" evidence="1">
    <location>
        <begin position="18"/>
        <end position="71"/>
    </location>
</feature>
<name>A0ABN1RJT1_9ACTN</name>
<dbReference type="Gene3D" id="1.10.260.40">
    <property type="entry name" value="lambda repressor-like DNA-binding domains"/>
    <property type="match status" value="1"/>
</dbReference>
<dbReference type="InterPro" id="IPR043917">
    <property type="entry name" value="DUF5753"/>
</dbReference>
<keyword evidence="3" id="KW-1185">Reference proteome</keyword>
<evidence type="ECO:0000313" key="2">
    <source>
        <dbReference type="EMBL" id="GAA0958549.1"/>
    </source>
</evidence>
<proteinExistence type="predicted"/>
<evidence type="ECO:0000259" key="1">
    <source>
        <dbReference type="PROSITE" id="PS50943"/>
    </source>
</evidence>
<gene>
    <name evidence="2" type="ORF">GCM10009575_090270</name>
</gene>
<comment type="caution">
    <text evidence="2">The sequence shown here is derived from an EMBL/GenBank/DDBJ whole genome shotgun (WGS) entry which is preliminary data.</text>
</comment>
<dbReference type="InterPro" id="IPR001387">
    <property type="entry name" value="Cro/C1-type_HTH"/>
</dbReference>
<sequence length="278" mass="30223">MTTTYGRGPAPLVLGAYLRALRLARDLTLCDAAEVIGSSAAKLSRMETGQVAQQWQDVKTLLRFYEVTHWFTIVGALRWSGQQSSAPKRRAGTIHDNAEGWADRLRACEHHASAICVYASATIPRIVQTTEYPAAQLPLLPSSTQPQDVTVILDGATLLRTFGNPQAMAAQMAHLQRLGVSPFGPRILVVPFQAGVIPPPGILHRFQLHGHEVFAEETRSALYTTGADSQAARRCMAAGLAAAKDPEASAALLDVARRRFEQLAWHPESDPLLEELTA</sequence>
<dbReference type="Pfam" id="PF19054">
    <property type="entry name" value="DUF5753"/>
    <property type="match status" value="1"/>
</dbReference>
<dbReference type="Pfam" id="PF13560">
    <property type="entry name" value="HTH_31"/>
    <property type="match status" value="1"/>
</dbReference>